<dbReference type="RefSeq" id="WP_283827379.1">
    <property type="nucleotide sequence ID" value="NZ_JASDDP010000024.1"/>
</dbReference>
<dbReference type="PROSITE" id="PS51257">
    <property type="entry name" value="PROKAR_LIPOPROTEIN"/>
    <property type="match status" value="1"/>
</dbReference>
<keyword evidence="3" id="KW-1185">Reference proteome</keyword>
<evidence type="ECO:0000256" key="1">
    <source>
        <dbReference type="SAM" id="SignalP"/>
    </source>
</evidence>
<dbReference type="EMBL" id="JASDDP010000024">
    <property type="protein sequence ID" value="MDJ1645983.1"/>
    <property type="molecule type" value="Genomic_DNA"/>
</dbReference>
<proteinExistence type="predicted"/>
<gene>
    <name evidence="2" type="ORF">QLQ80_02740</name>
</gene>
<feature type="signal peptide" evidence="1">
    <location>
        <begin position="1"/>
        <end position="21"/>
    </location>
</feature>
<dbReference type="Proteomes" id="UP001224428">
    <property type="component" value="Unassembled WGS sequence"/>
</dbReference>
<reference evidence="2" key="1">
    <citation type="submission" date="2023-05" db="EMBL/GenBank/DDBJ databases">
        <title>Mycoplasma phocimorsus sp. nov., isolated from Scandinavian patients with seal finger or septic arthritis after contact with seals.</title>
        <authorList>
            <person name="Skafte-Holm A."/>
            <person name="Pedersen T.R."/>
            <person name="Froelund M."/>
            <person name="Stegger M."/>
            <person name="Qvortrup K."/>
            <person name="Michaels D.L."/>
            <person name="Brown D.R."/>
            <person name="Jensen J.S."/>
        </authorList>
    </citation>
    <scope>NUCLEOTIDE SEQUENCE</scope>
    <source>
        <strain evidence="2">M5725</strain>
    </source>
</reference>
<evidence type="ECO:0008006" key="4">
    <source>
        <dbReference type="Google" id="ProtNLM"/>
    </source>
</evidence>
<keyword evidence="1" id="KW-0732">Signal</keyword>
<accession>A0AAJ1PSL7</accession>
<name>A0AAJ1PSL7_9MOLU</name>
<organism evidence="2 3">
    <name type="scientific">Mycoplasma phocimorsus</name>
    <dbReference type="NCBI Taxonomy" id="3045839"/>
    <lineage>
        <taxon>Bacteria</taxon>
        <taxon>Bacillati</taxon>
        <taxon>Mycoplasmatota</taxon>
        <taxon>Mollicutes</taxon>
        <taxon>Mycoplasmataceae</taxon>
        <taxon>Mycoplasma</taxon>
    </lineage>
</organism>
<evidence type="ECO:0000313" key="2">
    <source>
        <dbReference type="EMBL" id="MDJ1645983.1"/>
    </source>
</evidence>
<dbReference type="AlphaFoldDB" id="A0AAJ1PSL7"/>
<sequence>MKKIFKISLFSTLLISTPLLSLSCQSNLKIEKEVNTEKSNINSYVDKISEKIKKEELNIYKDNSLVSVNIGIDDEVNNIVKKETTPITNVPVELKNEQVVEKEVIEEDKEVIKKDKEVKQIAKNKKISGKKIAGIVIASLIELGLVFGTGYGIYKYINPTIEVYREKIETTIIKKEIITQILLQNNSK</sequence>
<evidence type="ECO:0000313" key="3">
    <source>
        <dbReference type="Proteomes" id="UP001224428"/>
    </source>
</evidence>
<protein>
    <recommendedName>
        <fullName evidence="4">Lipoprotein</fullName>
    </recommendedName>
</protein>
<comment type="caution">
    <text evidence="2">The sequence shown here is derived from an EMBL/GenBank/DDBJ whole genome shotgun (WGS) entry which is preliminary data.</text>
</comment>
<feature type="chain" id="PRO_5042469310" description="Lipoprotein" evidence="1">
    <location>
        <begin position="22"/>
        <end position="188"/>
    </location>
</feature>